<reference evidence="1 2" key="1">
    <citation type="journal article" date="2019" name="Sci. Rep.">
        <title>Orb-weaving spider Araneus ventricosus genome elucidates the spidroin gene catalogue.</title>
        <authorList>
            <person name="Kono N."/>
            <person name="Nakamura H."/>
            <person name="Ohtoshi R."/>
            <person name="Moran D.A.P."/>
            <person name="Shinohara A."/>
            <person name="Yoshida Y."/>
            <person name="Fujiwara M."/>
            <person name="Mori M."/>
            <person name="Tomita M."/>
            <person name="Arakawa K."/>
        </authorList>
    </citation>
    <scope>NUCLEOTIDE SEQUENCE [LARGE SCALE GENOMIC DNA]</scope>
</reference>
<dbReference type="Proteomes" id="UP000499080">
    <property type="component" value="Unassembled WGS sequence"/>
</dbReference>
<dbReference type="EMBL" id="BGPR01000204">
    <property type="protein sequence ID" value="GBM04585.1"/>
    <property type="molecule type" value="Genomic_DNA"/>
</dbReference>
<accession>A0A4Y2CMQ9</accession>
<name>A0A4Y2CMQ9_ARAVE</name>
<evidence type="ECO:0000313" key="2">
    <source>
        <dbReference type="Proteomes" id="UP000499080"/>
    </source>
</evidence>
<gene>
    <name evidence="1" type="ORF">AVEN_93983_1</name>
</gene>
<keyword evidence="2" id="KW-1185">Reference proteome</keyword>
<sequence>MEEEQCLKLGIHKKSSPFHLAQREGFFLSPIQVDRLGRSFKEVLDFVLRTLVSEGSKSETASKTLSSTPTLSSHTRKIYRRTEESKFTFYGLPFHIPFGFQIRLNSSSAIYLRQFSSGFHIDERFCLPVFQPLWSGVEQR</sequence>
<evidence type="ECO:0000313" key="1">
    <source>
        <dbReference type="EMBL" id="GBM04585.1"/>
    </source>
</evidence>
<dbReference type="AlphaFoldDB" id="A0A4Y2CMQ9"/>
<protein>
    <submittedName>
        <fullName evidence="1">Uncharacterized protein</fullName>
    </submittedName>
</protein>
<organism evidence="1 2">
    <name type="scientific">Araneus ventricosus</name>
    <name type="common">Orbweaver spider</name>
    <name type="synonym">Epeira ventricosa</name>
    <dbReference type="NCBI Taxonomy" id="182803"/>
    <lineage>
        <taxon>Eukaryota</taxon>
        <taxon>Metazoa</taxon>
        <taxon>Ecdysozoa</taxon>
        <taxon>Arthropoda</taxon>
        <taxon>Chelicerata</taxon>
        <taxon>Arachnida</taxon>
        <taxon>Araneae</taxon>
        <taxon>Araneomorphae</taxon>
        <taxon>Entelegynae</taxon>
        <taxon>Araneoidea</taxon>
        <taxon>Araneidae</taxon>
        <taxon>Araneus</taxon>
    </lineage>
</organism>
<proteinExistence type="predicted"/>
<comment type="caution">
    <text evidence="1">The sequence shown here is derived from an EMBL/GenBank/DDBJ whole genome shotgun (WGS) entry which is preliminary data.</text>
</comment>